<keyword evidence="2" id="KW-1185">Reference proteome</keyword>
<reference evidence="1" key="2">
    <citation type="submission" date="2018-05" db="EMBL/GenBank/DDBJ databases">
        <title>OpunRS2 (Oryza punctata Reference Sequence Version 2).</title>
        <authorList>
            <person name="Zhang J."/>
            <person name="Kudrna D."/>
            <person name="Lee S."/>
            <person name="Talag J."/>
            <person name="Welchert J."/>
            <person name="Wing R.A."/>
        </authorList>
    </citation>
    <scope>NUCLEOTIDE SEQUENCE [LARGE SCALE GENOMIC DNA]</scope>
</reference>
<protein>
    <submittedName>
        <fullName evidence="1">Uncharacterized protein</fullName>
    </submittedName>
</protein>
<dbReference type="Gramene" id="OPUNC02G31070.1">
    <property type="protein sequence ID" value="OPUNC02G31070.1"/>
    <property type="gene ID" value="OPUNC02G31070"/>
</dbReference>
<dbReference type="STRING" id="4537.A0A0E0K5L5"/>
<organism evidence="1">
    <name type="scientific">Oryza punctata</name>
    <name type="common">Red rice</name>
    <dbReference type="NCBI Taxonomy" id="4537"/>
    <lineage>
        <taxon>Eukaryota</taxon>
        <taxon>Viridiplantae</taxon>
        <taxon>Streptophyta</taxon>
        <taxon>Embryophyta</taxon>
        <taxon>Tracheophyta</taxon>
        <taxon>Spermatophyta</taxon>
        <taxon>Magnoliopsida</taxon>
        <taxon>Liliopsida</taxon>
        <taxon>Poales</taxon>
        <taxon>Poaceae</taxon>
        <taxon>BOP clade</taxon>
        <taxon>Oryzoideae</taxon>
        <taxon>Oryzeae</taxon>
        <taxon>Oryzinae</taxon>
        <taxon>Oryza</taxon>
    </lineage>
</organism>
<evidence type="ECO:0000313" key="2">
    <source>
        <dbReference type="Proteomes" id="UP000026962"/>
    </source>
</evidence>
<dbReference type="Proteomes" id="UP000026962">
    <property type="component" value="Chromosome 2"/>
</dbReference>
<dbReference type="AlphaFoldDB" id="A0A0E0K5L5"/>
<accession>A0A0E0K5L5</accession>
<reference evidence="1" key="1">
    <citation type="submission" date="2015-04" db="UniProtKB">
        <authorList>
            <consortium name="EnsemblPlants"/>
        </authorList>
    </citation>
    <scope>IDENTIFICATION</scope>
</reference>
<dbReference type="EnsemblPlants" id="OPUNC02G31070.1">
    <property type="protein sequence ID" value="OPUNC02G31070.1"/>
    <property type="gene ID" value="OPUNC02G31070"/>
</dbReference>
<proteinExistence type="predicted"/>
<evidence type="ECO:0000313" key="1">
    <source>
        <dbReference type="EnsemblPlants" id="OPUNC02G31070.1"/>
    </source>
</evidence>
<sequence length="86" mass="9703">MVNTTAAAAAWPPKERMVGEEESVGEPYSVMHESQLVLTFATFRGRCSPAAVCCCYYIITDLPERDGNEEAWIEKRKGSDKFKQRN</sequence>
<dbReference type="HOGENOM" id="CLU_175858_0_0_1"/>
<name>A0A0E0K5L5_ORYPU</name>